<dbReference type="Pfam" id="PF13411">
    <property type="entry name" value="MerR_1"/>
    <property type="match status" value="1"/>
</dbReference>
<dbReference type="SMART" id="SM00422">
    <property type="entry name" value="HTH_MERR"/>
    <property type="match status" value="1"/>
</dbReference>
<dbReference type="SUPFAM" id="SSF46955">
    <property type="entry name" value="Putative DNA-binding domain"/>
    <property type="match status" value="1"/>
</dbReference>
<organism evidence="3 4">
    <name type="scientific">Clostridium estertheticum</name>
    <dbReference type="NCBI Taxonomy" id="238834"/>
    <lineage>
        <taxon>Bacteria</taxon>
        <taxon>Bacillati</taxon>
        <taxon>Bacillota</taxon>
        <taxon>Clostridia</taxon>
        <taxon>Eubacteriales</taxon>
        <taxon>Clostridiaceae</taxon>
        <taxon>Clostridium</taxon>
    </lineage>
</organism>
<protein>
    <submittedName>
        <fullName evidence="3">MerR family transcriptional regulator</fullName>
    </submittedName>
</protein>
<sequence>MRCNDCLYDMNSNIVEKNIKIEVILMFRIGDFSKLAKTTTKTLRFYDEVGLLKPSFVDDNNGYRYYEPKQFFDLNRIIALRQIGLPIDEIKKVLISNNKIEIAEIYKSNKINIENKIKLLKDKLSRINYLLDYDNNTRKTDYQVTLKNMPQHKVYYEQGLVSGFEGISKFILDTINKLKQSELNINFLSPPYAYIAYLDNEYKESDIRIEYAQAVELTIAVANDKKQQFKTYDSTLFACAFHKGSYERLPKAYGYIMDWIEKNGYSMIGNPRECHIKGSFDTSYADEWVTEIQIPIVKK</sequence>
<dbReference type="CDD" id="cd01107">
    <property type="entry name" value="HTH_BmrR"/>
    <property type="match status" value="1"/>
</dbReference>
<dbReference type="SMART" id="SM00871">
    <property type="entry name" value="AraC_E_bind"/>
    <property type="match status" value="1"/>
</dbReference>
<dbReference type="PROSITE" id="PS50937">
    <property type="entry name" value="HTH_MERR_2"/>
    <property type="match status" value="1"/>
</dbReference>
<evidence type="ECO:0000313" key="3">
    <source>
        <dbReference type="EMBL" id="MPQ64757.1"/>
    </source>
</evidence>
<dbReference type="EMBL" id="SPSF01000055">
    <property type="protein sequence ID" value="MPQ64757.1"/>
    <property type="molecule type" value="Genomic_DNA"/>
</dbReference>
<dbReference type="InterPro" id="IPR011256">
    <property type="entry name" value="Reg_factor_effector_dom_sf"/>
</dbReference>
<feature type="domain" description="HTH merR-type" evidence="2">
    <location>
        <begin position="26"/>
        <end position="96"/>
    </location>
</feature>
<evidence type="ECO:0000256" key="1">
    <source>
        <dbReference type="ARBA" id="ARBA00023125"/>
    </source>
</evidence>
<dbReference type="InterPro" id="IPR010499">
    <property type="entry name" value="AraC_E-bd"/>
</dbReference>
<dbReference type="SUPFAM" id="SSF55136">
    <property type="entry name" value="Probable bacterial effector-binding domain"/>
    <property type="match status" value="1"/>
</dbReference>
<dbReference type="Gene3D" id="1.10.1660.10">
    <property type="match status" value="1"/>
</dbReference>
<accession>A0A5N7J7Q6</accession>
<keyword evidence="1" id="KW-0238">DNA-binding</keyword>
<dbReference type="GO" id="GO:0003700">
    <property type="term" value="F:DNA-binding transcription factor activity"/>
    <property type="evidence" value="ECO:0007669"/>
    <property type="project" value="InterPro"/>
</dbReference>
<comment type="caution">
    <text evidence="3">The sequence shown here is derived from an EMBL/GenBank/DDBJ whole genome shotgun (WGS) entry which is preliminary data.</text>
</comment>
<dbReference type="PANTHER" id="PTHR30204:SF97">
    <property type="entry name" value="MERR FAMILY REGULATORY PROTEIN"/>
    <property type="match status" value="1"/>
</dbReference>
<dbReference type="Proteomes" id="UP000342249">
    <property type="component" value="Unassembled WGS sequence"/>
</dbReference>
<name>A0A5N7J7Q6_9CLOT</name>
<evidence type="ECO:0000259" key="2">
    <source>
        <dbReference type="PROSITE" id="PS50937"/>
    </source>
</evidence>
<dbReference type="GO" id="GO:0003677">
    <property type="term" value="F:DNA binding"/>
    <property type="evidence" value="ECO:0007669"/>
    <property type="project" value="UniProtKB-KW"/>
</dbReference>
<dbReference type="PANTHER" id="PTHR30204">
    <property type="entry name" value="REDOX-CYCLING DRUG-SENSING TRANSCRIPTIONAL ACTIVATOR SOXR"/>
    <property type="match status" value="1"/>
</dbReference>
<dbReference type="AlphaFoldDB" id="A0A5N7J7Q6"/>
<dbReference type="Pfam" id="PF06445">
    <property type="entry name" value="GyrI-like"/>
    <property type="match status" value="1"/>
</dbReference>
<dbReference type="InterPro" id="IPR029442">
    <property type="entry name" value="GyrI-like"/>
</dbReference>
<proteinExistence type="predicted"/>
<evidence type="ECO:0000313" key="4">
    <source>
        <dbReference type="Proteomes" id="UP000342249"/>
    </source>
</evidence>
<gene>
    <name evidence="3" type="ORF">E4V82_22045</name>
</gene>
<dbReference type="InterPro" id="IPR047057">
    <property type="entry name" value="MerR_fam"/>
</dbReference>
<dbReference type="InterPro" id="IPR000551">
    <property type="entry name" value="MerR-type_HTH_dom"/>
</dbReference>
<dbReference type="InterPro" id="IPR009061">
    <property type="entry name" value="DNA-bd_dom_put_sf"/>
</dbReference>
<reference evidence="3 4" key="1">
    <citation type="journal article" date="2019" name="Lett. Appl. Microbiol.">
        <title>A case of 'blown pack' spoilage of vacuum-packaged pork likely associated with Clostridium estertheticum in Canada.</title>
        <authorList>
            <person name="Zhang P."/>
            <person name="Ward P."/>
            <person name="McMullen L.M."/>
            <person name="Yang X."/>
        </authorList>
    </citation>
    <scope>NUCLEOTIDE SEQUENCE [LARGE SCALE GENOMIC DNA]</scope>
    <source>
        <strain evidence="3 4">MA19</strain>
    </source>
</reference>
<dbReference type="Gene3D" id="3.20.80.10">
    <property type="entry name" value="Regulatory factor, effector binding domain"/>
    <property type="match status" value="1"/>
</dbReference>